<dbReference type="PANTHER" id="PTHR43289:SF6">
    <property type="entry name" value="SERINE_THREONINE-PROTEIN KINASE NEKL-3"/>
    <property type="match status" value="1"/>
</dbReference>
<organism evidence="11 12">
    <name type="scientific">Thermocatellispora tengchongensis</name>
    <dbReference type="NCBI Taxonomy" id="1073253"/>
    <lineage>
        <taxon>Bacteria</taxon>
        <taxon>Bacillati</taxon>
        <taxon>Actinomycetota</taxon>
        <taxon>Actinomycetes</taxon>
        <taxon>Streptosporangiales</taxon>
        <taxon>Streptosporangiaceae</taxon>
        <taxon>Thermocatellispora</taxon>
    </lineage>
</organism>
<name>A0A840PI99_9ACTN</name>
<evidence type="ECO:0000256" key="7">
    <source>
        <dbReference type="PIRSR" id="PIRSR607822-1"/>
    </source>
</evidence>
<evidence type="ECO:0000256" key="2">
    <source>
        <dbReference type="ARBA" id="ARBA00022527"/>
    </source>
</evidence>
<evidence type="ECO:0000256" key="1">
    <source>
        <dbReference type="ARBA" id="ARBA00012513"/>
    </source>
</evidence>
<proteinExistence type="predicted"/>
<evidence type="ECO:0000256" key="3">
    <source>
        <dbReference type="ARBA" id="ARBA00022679"/>
    </source>
</evidence>
<feature type="binding site" evidence="7">
    <location>
        <position position="1051"/>
    </location>
    <ligand>
        <name>Zn(2+)</name>
        <dbReference type="ChEBI" id="CHEBI:29105"/>
    </ligand>
</feature>
<dbReference type="SMART" id="SM01260">
    <property type="entry name" value="LANC_like"/>
    <property type="match status" value="1"/>
</dbReference>
<feature type="domain" description="Protein kinase" evidence="9">
    <location>
        <begin position="507"/>
        <end position="781"/>
    </location>
</feature>
<evidence type="ECO:0000259" key="10">
    <source>
        <dbReference type="PROSITE" id="PS51746"/>
    </source>
</evidence>
<dbReference type="SUPFAM" id="SSF81606">
    <property type="entry name" value="PP2C-like"/>
    <property type="match status" value="1"/>
</dbReference>
<dbReference type="SMART" id="SM00220">
    <property type="entry name" value="S_TKc"/>
    <property type="match status" value="1"/>
</dbReference>
<dbReference type="NCBIfam" id="NF038150">
    <property type="entry name" value="lanthi_synth_IV"/>
    <property type="match status" value="1"/>
</dbReference>
<dbReference type="RefSeq" id="WP_185054200.1">
    <property type="nucleotide sequence ID" value="NZ_BAABIX010000012.1"/>
</dbReference>
<evidence type="ECO:0000256" key="4">
    <source>
        <dbReference type="ARBA" id="ARBA00022741"/>
    </source>
</evidence>
<evidence type="ECO:0000256" key="8">
    <source>
        <dbReference type="SAM" id="MobiDB-lite"/>
    </source>
</evidence>
<dbReference type="PANTHER" id="PTHR43289">
    <property type="entry name" value="MITOGEN-ACTIVATED PROTEIN KINASE KINASE KINASE 20-RELATED"/>
    <property type="match status" value="1"/>
</dbReference>
<dbReference type="AlphaFoldDB" id="A0A840PI99"/>
<dbReference type="GO" id="GO:0005524">
    <property type="term" value="F:ATP binding"/>
    <property type="evidence" value="ECO:0007669"/>
    <property type="project" value="UniProtKB-KW"/>
</dbReference>
<sequence>MSVSATAQLIGDRSHQCDATAIFTHAGTCAYVMLDGIGSSDIIRTWTCRAARRLARAAALRGAEAGFRTVHAVAAVERVRQECDGEETPSAVAVVVVDAVGKDLEIAWCGDTRAYLLRPTGQLRLLTKNHNLRQVLLDRDRGPAGTIGTPSPPTLATSPINRSSAPGLSPWPTRLLLASDGACEPLEDASEGILRGSQVRAAQTLMAAPIGHPDSRLPLLGAGPDPFCSAPEKYLLHTRSAQYGDEANSNSAIKTQRKRVDGKGRSKRSDCYLITDGRTTMTTPRAQSTAVEDTILEDCVRAIIGRHEAADWRVEPGNFWCNVRPGRQPRRQAIQGWKLHLSATVLSAPHVLARAADVLVRHGCEFKFAHTLDAVRQLTSARYDRGGGGKFITAYPQGDEERLRLLADELHESTAGLPGPAILSDRRYREGSLVHYRFGAFHGLPMLGNDGSYEAMLVNPEGEPVLDKRKAWFTPPTWAPRDPFQSAPAGATGQAAAPTTVLLDGRYAVSIAVRHAFRGGVYRATDQVTGEQVIVKQARAHVSGDMTGRDIRDALRREASLLETLGTSTVTPRLVGLFDQQGDLFLVQEAVTGVTLREWVWTQLRFTDGVAWGPPTGKAVRLASQLIDLLEEVHGRGLVFQDFTPDNLMVTPEGDLRLIDVELAARPGETTVRAFTPAYGAPEQVSVTGLGPAPDQSVDLYGLGATLFYLASGVDPLLAPERPQARTTHERLRAWLAHMSIGNPVVRRLAVVILGLMDEDPGRRPGLAAARDLMKEAHAVSFDVSSKPEQISDAAIDGLIADGIDHLIATMEPENEARLWPATPMDRTTDPLNVQHGAAGVLGVLTRAYEVRPSTALGETVAIAANWIRRAVPYEPRLLPGLQFGRSGTAWALLEAGQLLNDRRLVDVATDLALRVPLSWPNPDVCHGTAGAGLAQLRFWEKTGNEEFLARTRTAADALLAAAEHRDGQILWPIPQDFNSSLAGVVHYGFAHGAAGIGAFLLAAGRALDDSSYVDLAGQAADTLVSAAHMKDDAAYWGAEPGDETLHTRWCSGSSGVGAFLLQMWRHTGDESLCPLLDQAATAIRRSQWSTMLGQCCGLAGGGEFLIDMAEATGTPRYRQWAQELARAAYLRRFHRDGRQVIPDVSGTDSFAYFGNGLSGILAFLIRLRHGGPRPWLPDAFSLRS</sequence>
<dbReference type="PROSITE" id="PS50011">
    <property type="entry name" value="PROTEIN_KINASE_DOM"/>
    <property type="match status" value="1"/>
</dbReference>
<dbReference type="InterPro" id="IPR001932">
    <property type="entry name" value="PPM-type_phosphatase-like_dom"/>
</dbReference>
<dbReference type="Proteomes" id="UP000578449">
    <property type="component" value="Unassembled WGS sequence"/>
</dbReference>
<evidence type="ECO:0000256" key="5">
    <source>
        <dbReference type="ARBA" id="ARBA00022777"/>
    </source>
</evidence>
<dbReference type="InterPro" id="IPR036457">
    <property type="entry name" value="PPM-type-like_dom_sf"/>
</dbReference>
<feature type="compositionally biased region" description="Polar residues" evidence="8">
    <location>
        <begin position="154"/>
        <end position="164"/>
    </location>
</feature>
<keyword evidence="7" id="KW-0479">Metal-binding</keyword>
<accession>A0A840PI99</accession>
<evidence type="ECO:0000313" key="11">
    <source>
        <dbReference type="EMBL" id="MBB5137270.1"/>
    </source>
</evidence>
<dbReference type="InterPro" id="IPR058053">
    <property type="entry name" value="RamC_C"/>
</dbReference>
<feature type="region of interest" description="Disordered" evidence="8">
    <location>
        <begin position="140"/>
        <end position="164"/>
    </location>
</feature>
<keyword evidence="7" id="KW-0862">Zinc</keyword>
<dbReference type="Pfam" id="PF00069">
    <property type="entry name" value="Pkinase"/>
    <property type="match status" value="1"/>
</dbReference>
<reference evidence="11 12" key="1">
    <citation type="submission" date="2020-08" db="EMBL/GenBank/DDBJ databases">
        <title>Genomic Encyclopedia of Type Strains, Phase IV (KMG-IV): sequencing the most valuable type-strain genomes for metagenomic binning, comparative biology and taxonomic classification.</title>
        <authorList>
            <person name="Goeker M."/>
        </authorList>
    </citation>
    <scope>NUCLEOTIDE SEQUENCE [LARGE SCALE GENOMIC DNA]</scope>
    <source>
        <strain evidence="11 12">DSM 45615</strain>
    </source>
</reference>
<dbReference type="PROSITE" id="PS51746">
    <property type="entry name" value="PPM_2"/>
    <property type="match status" value="1"/>
</dbReference>
<dbReference type="GO" id="GO:0046872">
    <property type="term" value="F:metal ion binding"/>
    <property type="evidence" value="ECO:0007669"/>
    <property type="project" value="UniProtKB-KW"/>
</dbReference>
<dbReference type="SUPFAM" id="SSF158745">
    <property type="entry name" value="LanC-like"/>
    <property type="match status" value="1"/>
</dbReference>
<dbReference type="EC" id="2.7.11.1" evidence="1"/>
<dbReference type="GO" id="GO:0004674">
    <property type="term" value="F:protein serine/threonine kinase activity"/>
    <property type="evidence" value="ECO:0007669"/>
    <property type="project" value="UniProtKB-KW"/>
</dbReference>
<gene>
    <name evidence="11" type="ORF">HNP84_007022</name>
</gene>
<feature type="domain" description="PPM-type phosphatase" evidence="10">
    <location>
        <begin position="2"/>
        <end position="210"/>
    </location>
</feature>
<dbReference type="Gene3D" id="3.60.40.10">
    <property type="entry name" value="PPM-type phosphatase domain"/>
    <property type="match status" value="1"/>
</dbReference>
<dbReference type="Gene3D" id="1.10.510.10">
    <property type="entry name" value="Transferase(Phosphotransferase) domain 1"/>
    <property type="match status" value="1"/>
</dbReference>
<dbReference type="CDD" id="cd04791">
    <property type="entry name" value="LanC_SerThrkinase"/>
    <property type="match status" value="1"/>
</dbReference>
<dbReference type="InterPro" id="IPR057929">
    <property type="entry name" value="RamC_N"/>
</dbReference>
<keyword evidence="5" id="KW-0418">Kinase</keyword>
<comment type="caution">
    <text evidence="11">The sequence shown here is derived from an EMBL/GenBank/DDBJ whole genome shotgun (WGS) entry which is preliminary data.</text>
</comment>
<keyword evidence="12" id="KW-1185">Reference proteome</keyword>
<evidence type="ECO:0000313" key="12">
    <source>
        <dbReference type="Proteomes" id="UP000578449"/>
    </source>
</evidence>
<keyword evidence="2" id="KW-0723">Serine/threonine-protein kinase</keyword>
<evidence type="ECO:0000256" key="6">
    <source>
        <dbReference type="ARBA" id="ARBA00022840"/>
    </source>
</evidence>
<keyword evidence="3 11" id="KW-0808">Transferase</keyword>
<dbReference type="Pfam" id="PF05147">
    <property type="entry name" value="LANC_like"/>
    <property type="match status" value="1"/>
</dbReference>
<dbReference type="SUPFAM" id="SSF56112">
    <property type="entry name" value="Protein kinase-like (PK-like)"/>
    <property type="match status" value="1"/>
</dbReference>
<dbReference type="InterPro" id="IPR000719">
    <property type="entry name" value="Prot_kinase_dom"/>
</dbReference>
<dbReference type="PRINTS" id="PR01950">
    <property type="entry name" value="LANCSUPER"/>
</dbReference>
<dbReference type="EMBL" id="JACHGN010000017">
    <property type="protein sequence ID" value="MBB5137270.1"/>
    <property type="molecule type" value="Genomic_DNA"/>
</dbReference>
<evidence type="ECO:0000259" key="9">
    <source>
        <dbReference type="PROSITE" id="PS50011"/>
    </source>
</evidence>
<protein>
    <recommendedName>
        <fullName evidence="1">non-specific serine/threonine protein kinase</fullName>
        <ecNumber evidence="1">2.7.11.1</ecNumber>
    </recommendedName>
</protein>
<dbReference type="InterPro" id="IPR011009">
    <property type="entry name" value="Kinase-like_dom_sf"/>
</dbReference>
<dbReference type="Gene3D" id="1.50.10.20">
    <property type="match status" value="1"/>
</dbReference>
<keyword evidence="4" id="KW-0547">Nucleotide-binding</keyword>
<dbReference type="Pfam" id="PF25816">
    <property type="entry name" value="RamC_N"/>
    <property type="match status" value="1"/>
</dbReference>
<dbReference type="GO" id="GO:0031179">
    <property type="term" value="P:peptide modification"/>
    <property type="evidence" value="ECO:0007669"/>
    <property type="project" value="InterPro"/>
</dbReference>
<keyword evidence="6" id="KW-0067">ATP-binding</keyword>
<dbReference type="InterPro" id="IPR007822">
    <property type="entry name" value="LANC-like"/>
</dbReference>
<feature type="binding site" evidence="7">
    <location>
        <position position="1096"/>
    </location>
    <ligand>
        <name>Zn(2+)</name>
        <dbReference type="ChEBI" id="CHEBI:29105"/>
    </ligand>
</feature>